<dbReference type="AlphaFoldDB" id="A0A6A5GVN5"/>
<dbReference type="GO" id="GO:0000271">
    <property type="term" value="P:polysaccharide biosynthetic process"/>
    <property type="evidence" value="ECO:0007669"/>
    <property type="project" value="TreeGrafter"/>
</dbReference>
<evidence type="ECO:0000259" key="2">
    <source>
        <dbReference type="Pfam" id="PF19040"/>
    </source>
</evidence>
<dbReference type="RefSeq" id="XP_053585379.1">
    <property type="nucleotide sequence ID" value="XM_053730607.1"/>
</dbReference>
<proteinExistence type="predicted"/>
<evidence type="ECO:0000313" key="4">
    <source>
        <dbReference type="Proteomes" id="UP000483820"/>
    </source>
</evidence>
<gene>
    <name evidence="3" type="ORF">GCK72_015068</name>
</gene>
<dbReference type="InterPro" id="IPR050879">
    <property type="entry name" value="Acyltransferase_3"/>
</dbReference>
<dbReference type="InterPro" id="IPR043968">
    <property type="entry name" value="SGNH"/>
</dbReference>
<keyword evidence="1" id="KW-0812">Transmembrane</keyword>
<evidence type="ECO:0000313" key="3">
    <source>
        <dbReference type="EMBL" id="KAF1758609.1"/>
    </source>
</evidence>
<dbReference type="PANTHER" id="PTHR23028">
    <property type="entry name" value="ACETYLTRANSFERASE"/>
    <property type="match status" value="1"/>
</dbReference>
<dbReference type="PANTHER" id="PTHR23028:SF135">
    <property type="entry name" value="ACYL_TRANSF_3 DOMAIN-CONTAINING PROTEIN"/>
    <property type="match status" value="1"/>
</dbReference>
<dbReference type="Pfam" id="PF19040">
    <property type="entry name" value="SGNH"/>
    <property type="match status" value="1"/>
</dbReference>
<name>A0A6A5GVN5_CAERE</name>
<evidence type="ECO:0000256" key="1">
    <source>
        <dbReference type="SAM" id="Phobius"/>
    </source>
</evidence>
<dbReference type="GeneID" id="9799477"/>
<dbReference type="Proteomes" id="UP000483820">
    <property type="component" value="Chromosome IV"/>
</dbReference>
<feature type="transmembrane region" description="Helical" evidence="1">
    <location>
        <begin position="69"/>
        <end position="88"/>
    </location>
</feature>
<dbReference type="KEGG" id="crq:GCK72_015068"/>
<organism evidence="3 4">
    <name type="scientific">Caenorhabditis remanei</name>
    <name type="common">Caenorhabditis vulgaris</name>
    <dbReference type="NCBI Taxonomy" id="31234"/>
    <lineage>
        <taxon>Eukaryota</taxon>
        <taxon>Metazoa</taxon>
        <taxon>Ecdysozoa</taxon>
        <taxon>Nematoda</taxon>
        <taxon>Chromadorea</taxon>
        <taxon>Rhabditida</taxon>
        <taxon>Rhabditina</taxon>
        <taxon>Rhabditomorpha</taxon>
        <taxon>Rhabditoidea</taxon>
        <taxon>Rhabditidae</taxon>
        <taxon>Peloderinae</taxon>
        <taxon>Caenorhabditis</taxon>
    </lineage>
</organism>
<feature type="transmembrane region" description="Helical" evidence="1">
    <location>
        <begin position="128"/>
        <end position="144"/>
    </location>
</feature>
<dbReference type="CTD" id="9799477"/>
<dbReference type="GO" id="GO:0016020">
    <property type="term" value="C:membrane"/>
    <property type="evidence" value="ECO:0007669"/>
    <property type="project" value="TreeGrafter"/>
</dbReference>
<keyword evidence="1" id="KW-0472">Membrane</keyword>
<comment type="caution">
    <text evidence="3">The sequence shown here is derived from an EMBL/GenBank/DDBJ whole genome shotgun (WGS) entry which is preliminary data.</text>
</comment>
<reference evidence="3 4" key="1">
    <citation type="submission" date="2019-12" db="EMBL/GenBank/DDBJ databases">
        <title>Chromosome-level assembly of the Caenorhabditis remanei genome.</title>
        <authorList>
            <person name="Teterina A.A."/>
            <person name="Willis J.H."/>
            <person name="Phillips P.C."/>
        </authorList>
    </citation>
    <scope>NUCLEOTIDE SEQUENCE [LARGE SCALE GENOMIC DNA]</scope>
    <source>
        <strain evidence="3 4">PX506</strain>
        <tissue evidence="3">Whole organism</tissue>
    </source>
</reference>
<dbReference type="EMBL" id="WUAV01000004">
    <property type="protein sequence ID" value="KAF1758609.1"/>
    <property type="molecule type" value="Genomic_DNA"/>
</dbReference>
<feature type="transmembrane region" description="Helical" evidence="1">
    <location>
        <begin position="42"/>
        <end position="62"/>
    </location>
</feature>
<protein>
    <recommendedName>
        <fullName evidence="2">SGNH domain-containing protein</fullName>
    </recommendedName>
</protein>
<sequence length="422" mass="48161">MNQPKPSKRLDLQGIRACAIIVVLGFHFFPKYCPNGYLGVDQPIVTIGSGLLILCSEGNLVLSSKGLTYIGDFSYSLYLIHWPIYAYWKLTSGGTLLLFVALLLSIGLAIVTFEFFEKWYLKLSSKNVGVLVMILFFANVIAIYKDDIWDTIQYMGRDYTNVNHVTENMTVDDVIHLNYLWSKNDLNNLYAPSCTYESVNTPYGWCSHSGLSKNGKYKIVTFGNSWTANHAKIFYEECGYKAKSILQGAAYGREPGSRLSIEDVEISACEPLHVEIGAPFPDNVTTFDKDPVYQIMKGQMLKFIANIKLKLFIMHAIPTIVVDSIGKVARMVKNGIDLINIDNFLVHPDQYEMARKRYEQLIEDCNGKCEMVDYLPEFYNNSTKTFRYFDKKGFLYFTTNRHLSPHGLEKIRHVWTDICSKL</sequence>
<feature type="domain" description="SGNH" evidence="2">
    <location>
        <begin position="194"/>
        <end position="416"/>
    </location>
</feature>
<keyword evidence="1" id="KW-1133">Transmembrane helix</keyword>
<accession>A0A6A5GVN5</accession>
<feature type="transmembrane region" description="Helical" evidence="1">
    <location>
        <begin position="12"/>
        <end position="30"/>
    </location>
</feature>
<feature type="transmembrane region" description="Helical" evidence="1">
    <location>
        <begin position="94"/>
        <end position="116"/>
    </location>
</feature>